<evidence type="ECO:0000256" key="4">
    <source>
        <dbReference type="ARBA" id="ARBA00022737"/>
    </source>
</evidence>
<keyword evidence="1 10" id="KW-0813">Transport</keyword>
<dbReference type="GO" id="GO:0015031">
    <property type="term" value="P:protein transport"/>
    <property type="evidence" value="ECO:0007669"/>
    <property type="project" value="UniProtKB-KW"/>
</dbReference>
<keyword evidence="4 10" id="KW-0677">Repeat</keyword>
<dbReference type="InterPro" id="IPR011047">
    <property type="entry name" value="Quinoprotein_ADH-like_sf"/>
</dbReference>
<dbReference type="InterPro" id="IPR015943">
    <property type="entry name" value="WD40/YVTN_repeat-like_dom_sf"/>
</dbReference>
<evidence type="ECO:0000256" key="6">
    <source>
        <dbReference type="ARBA" id="ARBA00022892"/>
    </source>
</evidence>
<dbReference type="EMBL" id="ML220114">
    <property type="protein sequence ID" value="TGZ82904.1"/>
    <property type="molecule type" value="Genomic_DNA"/>
</dbReference>
<feature type="transmembrane region" description="Helical" evidence="10">
    <location>
        <begin position="404"/>
        <end position="422"/>
    </location>
</feature>
<evidence type="ECO:0000256" key="10">
    <source>
        <dbReference type="RuleBase" id="RU369019"/>
    </source>
</evidence>
<organism evidence="12 13">
    <name type="scientific">Ascodesmis nigricans</name>
    <dbReference type="NCBI Taxonomy" id="341454"/>
    <lineage>
        <taxon>Eukaryota</taxon>
        <taxon>Fungi</taxon>
        <taxon>Dikarya</taxon>
        <taxon>Ascomycota</taxon>
        <taxon>Pezizomycotina</taxon>
        <taxon>Pezizomycetes</taxon>
        <taxon>Pezizales</taxon>
        <taxon>Ascodesmidaceae</taxon>
        <taxon>Ascodesmis</taxon>
    </lineage>
</organism>
<sequence length="509" mass="53529">MTPPISSSKLTLTYPIFAADFLDATRLVVGGGGGEGRSGVGNKITLLDASNPTELAQLSEHLLSREEDSCMSLGIALPTDPSSTLSPVILAGVNSSEAILESGHNEHFRTIPISKTNGSLDISSSVGVTRRQLFTPIKSKEMYQRVLRTKAGKAAIANGGGIATAGSKVFEIVVASSETFKVLRRIALPSEAADLDLDEGGETLVYCTAKEIFTTSIVKKEQPRQIPTPPGEGSIRSVRFISFASKPSRLLITRNRPSRSGIDLYLLDADTGSLITKQALPITAKAATALDTTAINPSSTVAAVATASQSIHLFHVTPNKLTPSKHFTNVHPHQITKLTFSRATVQPISSGSSAYGDADEKADEEERTVIRLASTSIGNTVVVHTIPVSGGRVMSKSAGLTQTSVSLIAVVFFAVLLQYVFLTRAGFGGGILGQEVVSEVWKKAVEKVRVVGSVIADGNVLEGLRAGMRVGDHGAPFGDEGSLDGLAEEAGRLKETAEETPVGGVEDVD</sequence>
<keyword evidence="6" id="KW-0931">ER-Golgi transport</keyword>
<dbReference type="GO" id="GO:0005085">
    <property type="term" value="F:guanyl-nucleotide exchange factor activity"/>
    <property type="evidence" value="ECO:0007669"/>
    <property type="project" value="InterPro"/>
</dbReference>
<evidence type="ECO:0000256" key="7">
    <source>
        <dbReference type="ARBA" id="ARBA00022927"/>
    </source>
</evidence>
<evidence type="ECO:0000256" key="8">
    <source>
        <dbReference type="ARBA" id="ARBA00022989"/>
    </source>
</evidence>
<dbReference type="PANTHER" id="PTHR23284:SF0">
    <property type="entry name" value="PROLACTIN REGULATORY ELEMENT-BINDING PROTEIN"/>
    <property type="match status" value="1"/>
</dbReference>
<name>A0A4S2N1T6_9PEZI</name>
<dbReference type="GO" id="GO:0006888">
    <property type="term" value="P:endoplasmic reticulum to Golgi vesicle-mediated transport"/>
    <property type="evidence" value="ECO:0007669"/>
    <property type="project" value="UniProtKB-UniRule"/>
</dbReference>
<keyword evidence="2 10" id="KW-0853">WD repeat</keyword>
<accession>A0A4S2N1T6</accession>
<dbReference type="SUPFAM" id="SSF50998">
    <property type="entry name" value="Quinoprotein alcohol dehydrogenase-like"/>
    <property type="match status" value="1"/>
</dbReference>
<dbReference type="InterPro" id="IPR045260">
    <property type="entry name" value="Sec12-like"/>
</dbReference>
<comment type="subcellular location">
    <subcellularLocation>
        <location evidence="10">Endoplasmic reticulum membrane</location>
        <topology evidence="10">Single-pass type II membrane protein</topology>
    </subcellularLocation>
    <subcellularLocation>
        <location evidence="10">Golgi apparatus membrane</location>
        <topology evidence="10">Single-pass type II membrane protein</topology>
    </subcellularLocation>
</comment>
<dbReference type="Proteomes" id="UP000298138">
    <property type="component" value="Unassembled WGS sequence"/>
</dbReference>
<evidence type="ECO:0000313" key="12">
    <source>
        <dbReference type="EMBL" id="TGZ82904.1"/>
    </source>
</evidence>
<keyword evidence="3 10" id="KW-0812">Transmembrane</keyword>
<feature type="region of interest" description="Disordered" evidence="11">
    <location>
        <begin position="475"/>
        <end position="509"/>
    </location>
</feature>
<evidence type="ECO:0000256" key="5">
    <source>
        <dbReference type="ARBA" id="ARBA00022824"/>
    </source>
</evidence>
<reference evidence="12 13" key="1">
    <citation type="submission" date="2019-04" db="EMBL/GenBank/DDBJ databases">
        <title>Comparative genomics and transcriptomics to analyze fruiting body development in filamentous ascomycetes.</title>
        <authorList>
            <consortium name="DOE Joint Genome Institute"/>
            <person name="Lutkenhaus R."/>
            <person name="Traeger S."/>
            <person name="Breuer J."/>
            <person name="Kuo A."/>
            <person name="Lipzen A."/>
            <person name="Pangilinan J."/>
            <person name="Dilworth D."/>
            <person name="Sandor L."/>
            <person name="Poggeler S."/>
            <person name="Barry K."/>
            <person name="Grigoriev I.V."/>
            <person name="Nowrousian M."/>
        </authorList>
    </citation>
    <scope>NUCLEOTIDE SEQUENCE [LARGE SCALE GENOMIC DNA]</scope>
    <source>
        <strain evidence="12 13">CBS 389.68</strain>
    </source>
</reference>
<evidence type="ECO:0000256" key="9">
    <source>
        <dbReference type="ARBA" id="ARBA00023136"/>
    </source>
</evidence>
<dbReference type="FunCoup" id="A0A4S2N1T6">
    <property type="interactions" value="157"/>
</dbReference>
<comment type="function">
    <text evidence="10">Guanine nucleotide-exchange factor (GEF) required for the formation or budding of transport vesicles from the ER.</text>
</comment>
<evidence type="ECO:0000313" key="13">
    <source>
        <dbReference type="Proteomes" id="UP000298138"/>
    </source>
</evidence>
<dbReference type="Gene3D" id="2.130.10.10">
    <property type="entry name" value="YVTN repeat-like/Quinoprotein amine dehydrogenase"/>
    <property type="match status" value="1"/>
</dbReference>
<evidence type="ECO:0000256" key="2">
    <source>
        <dbReference type="ARBA" id="ARBA00022574"/>
    </source>
</evidence>
<dbReference type="InParanoid" id="A0A4S2N1T6"/>
<keyword evidence="8 10" id="KW-1133">Transmembrane helix</keyword>
<keyword evidence="9 10" id="KW-0472">Membrane</keyword>
<dbReference type="PANTHER" id="PTHR23284">
    <property type="entry name" value="PROLACTIN REGULATORY ELEMENT BINDING PROTEIN"/>
    <property type="match status" value="1"/>
</dbReference>
<proteinExistence type="inferred from homology"/>
<gene>
    <name evidence="12" type="ORF">EX30DRAFT_362502</name>
</gene>
<comment type="similarity">
    <text evidence="10">Belongs to the WD repeat SEC12 family.</text>
</comment>
<keyword evidence="13" id="KW-1185">Reference proteome</keyword>
<keyword evidence="5 10" id="KW-0256">Endoplasmic reticulum</keyword>
<dbReference type="GO" id="GO:0000139">
    <property type="term" value="C:Golgi membrane"/>
    <property type="evidence" value="ECO:0007669"/>
    <property type="project" value="UniProtKB-SubCell"/>
</dbReference>
<dbReference type="STRING" id="341454.A0A4S2N1T6"/>
<dbReference type="OrthoDB" id="2013972at2759"/>
<evidence type="ECO:0000256" key="11">
    <source>
        <dbReference type="SAM" id="MobiDB-lite"/>
    </source>
</evidence>
<dbReference type="GO" id="GO:0003400">
    <property type="term" value="P:regulation of COPII vesicle coating"/>
    <property type="evidence" value="ECO:0007669"/>
    <property type="project" value="UniProtKB-UniRule"/>
</dbReference>
<evidence type="ECO:0000256" key="3">
    <source>
        <dbReference type="ARBA" id="ARBA00022692"/>
    </source>
</evidence>
<dbReference type="AlphaFoldDB" id="A0A4S2N1T6"/>
<evidence type="ECO:0000256" key="1">
    <source>
        <dbReference type="ARBA" id="ARBA00022448"/>
    </source>
</evidence>
<protein>
    <recommendedName>
        <fullName evidence="10">Guanine nucleotide-exchange factor SEC12</fullName>
    </recommendedName>
</protein>
<dbReference type="GO" id="GO:0005789">
    <property type="term" value="C:endoplasmic reticulum membrane"/>
    <property type="evidence" value="ECO:0007669"/>
    <property type="project" value="UniProtKB-SubCell"/>
</dbReference>
<keyword evidence="7 10" id="KW-0653">Protein transport</keyword>